<keyword evidence="4 7" id="KW-0812">Transmembrane</keyword>
<accession>A0AAN1XW14</accession>
<dbReference type="InterPro" id="IPR030802">
    <property type="entry name" value="Permease_MalE"/>
</dbReference>
<dbReference type="Pfam" id="PF02405">
    <property type="entry name" value="MlaE"/>
    <property type="match status" value="1"/>
</dbReference>
<dbReference type="NCBIfam" id="TIGR00056">
    <property type="entry name" value="MlaE family lipid ABC transporter permease subunit"/>
    <property type="match status" value="1"/>
</dbReference>
<keyword evidence="5 7" id="KW-1133">Transmembrane helix</keyword>
<name>A0AAN1XW14_UNVUL</name>
<dbReference type="PANTHER" id="PTHR30188">
    <property type="entry name" value="ABC TRANSPORTER PERMEASE PROTEIN-RELATED"/>
    <property type="match status" value="1"/>
</dbReference>
<evidence type="ECO:0000256" key="6">
    <source>
        <dbReference type="ARBA" id="ARBA00023136"/>
    </source>
</evidence>
<dbReference type="GO" id="GO:0043190">
    <property type="term" value="C:ATP-binding cassette (ABC) transporter complex"/>
    <property type="evidence" value="ECO:0007669"/>
    <property type="project" value="InterPro"/>
</dbReference>
<feature type="transmembrane region" description="Helical" evidence="7">
    <location>
        <begin position="200"/>
        <end position="219"/>
    </location>
</feature>
<evidence type="ECO:0000313" key="9">
    <source>
        <dbReference type="Proteomes" id="UP001317532"/>
    </source>
</evidence>
<dbReference type="AlphaFoldDB" id="A0AAN1XW14"/>
<comment type="caution">
    <text evidence="7">Lacks conserved residue(s) required for the propagation of feature annotation.</text>
</comment>
<comment type="subcellular location">
    <subcellularLocation>
        <location evidence="1">Membrane</location>
        <topology evidence="1">Multi-pass membrane protein</topology>
    </subcellularLocation>
</comment>
<evidence type="ECO:0000313" key="8">
    <source>
        <dbReference type="EMBL" id="BDE06468.1"/>
    </source>
</evidence>
<dbReference type="EMBL" id="AP025523">
    <property type="protein sequence ID" value="BDE06468.1"/>
    <property type="molecule type" value="Genomic_DNA"/>
</dbReference>
<comment type="similarity">
    <text evidence="2 7">Belongs to the MlaE permease family.</text>
</comment>
<evidence type="ECO:0000256" key="2">
    <source>
        <dbReference type="ARBA" id="ARBA00007556"/>
    </source>
</evidence>
<evidence type="ECO:0000256" key="4">
    <source>
        <dbReference type="ARBA" id="ARBA00022692"/>
    </source>
</evidence>
<keyword evidence="9" id="KW-1185">Reference proteome</keyword>
<evidence type="ECO:0000256" key="3">
    <source>
        <dbReference type="ARBA" id="ARBA00022448"/>
    </source>
</evidence>
<dbReference type="PANTHER" id="PTHR30188:SF4">
    <property type="entry name" value="PROTEIN TRIGALACTOSYLDIACYLGLYCEROL 1, CHLOROPLASTIC"/>
    <property type="match status" value="1"/>
</dbReference>
<proteinExistence type="inferred from homology"/>
<feature type="transmembrane region" description="Helical" evidence="7">
    <location>
        <begin position="46"/>
        <end position="70"/>
    </location>
</feature>
<dbReference type="KEGG" id="vab:WPS_17440"/>
<keyword evidence="3" id="KW-0813">Transport</keyword>
<protein>
    <submittedName>
        <fullName evidence="8">ABC transporter permease</fullName>
    </submittedName>
</protein>
<evidence type="ECO:0000256" key="5">
    <source>
        <dbReference type="ARBA" id="ARBA00022989"/>
    </source>
</evidence>
<dbReference type="Proteomes" id="UP001317532">
    <property type="component" value="Chromosome"/>
</dbReference>
<gene>
    <name evidence="8" type="ORF">WPS_17440</name>
</gene>
<dbReference type="GO" id="GO:0005548">
    <property type="term" value="F:phospholipid transporter activity"/>
    <property type="evidence" value="ECO:0007669"/>
    <property type="project" value="TreeGrafter"/>
</dbReference>
<organism evidence="8 9">
    <name type="scientific">Vulcanimicrobium alpinum</name>
    <dbReference type="NCBI Taxonomy" id="3016050"/>
    <lineage>
        <taxon>Bacteria</taxon>
        <taxon>Bacillati</taxon>
        <taxon>Vulcanimicrobiota</taxon>
        <taxon>Vulcanimicrobiia</taxon>
        <taxon>Vulcanimicrobiales</taxon>
        <taxon>Vulcanimicrobiaceae</taxon>
        <taxon>Vulcanimicrobium</taxon>
    </lineage>
</organism>
<keyword evidence="6 7" id="KW-0472">Membrane</keyword>
<sequence length="258" mass="26872">MKVLDDVGRGTVSVFAYAGGAAELLGDALRFIAQLRIRVRETLDQAYLLGVQSWTIVLLTSLFTGMVFSLESAVQAVQYGVGNLVGGAVAFSSARELGPMLSAVVVAGRTGAAIAAELGSMVVTEQIEALQSLGLSPTRMLVVPRLLALVAMLPLLCILADIVSIVGGMWVANIYAHISTESFITSARSVLPFNDVLKGLIKSAVFGVIIAIIGAYQGLSTRGGAAGVGKATTGAVVTSIILIFIFNFLLSYILYGNS</sequence>
<dbReference type="RefSeq" id="WP_317997424.1">
    <property type="nucleotide sequence ID" value="NZ_AP025523.1"/>
</dbReference>
<feature type="transmembrane region" description="Helical" evidence="7">
    <location>
        <begin position="146"/>
        <end position="172"/>
    </location>
</feature>
<evidence type="ECO:0000256" key="7">
    <source>
        <dbReference type="RuleBase" id="RU362044"/>
    </source>
</evidence>
<feature type="transmembrane region" description="Helical" evidence="7">
    <location>
        <begin position="231"/>
        <end position="255"/>
    </location>
</feature>
<dbReference type="InterPro" id="IPR003453">
    <property type="entry name" value="ABC_MlaE_roteobac"/>
</dbReference>
<reference evidence="8 9" key="1">
    <citation type="journal article" date="2022" name="ISME Commun">
        <title>Vulcanimicrobium alpinus gen. nov. sp. nov., the first cultivated representative of the candidate phylum 'Eremiobacterota', is a metabolically versatile aerobic anoxygenic phototroph.</title>
        <authorList>
            <person name="Yabe S."/>
            <person name="Muto K."/>
            <person name="Abe K."/>
            <person name="Yokota A."/>
            <person name="Staudigel H."/>
            <person name="Tebo B.M."/>
        </authorList>
    </citation>
    <scope>NUCLEOTIDE SEQUENCE [LARGE SCALE GENOMIC DNA]</scope>
    <source>
        <strain evidence="8 9">WC8-2</strain>
    </source>
</reference>
<evidence type="ECO:0000256" key="1">
    <source>
        <dbReference type="ARBA" id="ARBA00004141"/>
    </source>
</evidence>